<dbReference type="Proteomes" id="UP000183924">
    <property type="component" value="Unassembled WGS sequence"/>
</dbReference>
<dbReference type="OrthoDB" id="9773403at2"/>
<dbReference type="InterPro" id="IPR043129">
    <property type="entry name" value="ATPase_NBD"/>
</dbReference>
<dbReference type="AlphaFoldDB" id="A0A1J8NFS8"/>
<dbReference type="EMBL" id="LUKY01000033">
    <property type="protein sequence ID" value="OIZ94193.1"/>
    <property type="molecule type" value="Genomic_DNA"/>
</dbReference>
<dbReference type="Pfam" id="PF11104">
    <property type="entry name" value="PilM_2"/>
    <property type="match status" value="1"/>
</dbReference>
<dbReference type="InterPro" id="IPR005883">
    <property type="entry name" value="PilM"/>
</dbReference>
<dbReference type="Gene3D" id="3.30.1490.300">
    <property type="match status" value="1"/>
</dbReference>
<name>A0A1J8NFS8_9COXI</name>
<evidence type="ECO:0000313" key="2">
    <source>
        <dbReference type="Proteomes" id="UP000183924"/>
    </source>
</evidence>
<organism evidence="1 2">
    <name type="scientific">Candidatus Rickettsiella isopodorum</name>
    <dbReference type="NCBI Taxonomy" id="1225476"/>
    <lineage>
        <taxon>Bacteria</taxon>
        <taxon>Pseudomonadati</taxon>
        <taxon>Pseudomonadota</taxon>
        <taxon>Gammaproteobacteria</taxon>
        <taxon>Legionellales</taxon>
        <taxon>Coxiellaceae</taxon>
        <taxon>Rickettsiella</taxon>
    </lineage>
</organism>
<dbReference type="InterPro" id="IPR050696">
    <property type="entry name" value="FtsA/MreB"/>
</dbReference>
<evidence type="ECO:0008006" key="3">
    <source>
        <dbReference type="Google" id="ProtNLM"/>
    </source>
</evidence>
<proteinExistence type="predicted"/>
<comment type="caution">
    <text evidence="1">The sequence shown here is derived from an EMBL/GenBank/DDBJ whole genome shotgun (WGS) entry which is preliminary data.</text>
</comment>
<evidence type="ECO:0000313" key="1">
    <source>
        <dbReference type="EMBL" id="OIZ94193.1"/>
    </source>
</evidence>
<dbReference type="PANTHER" id="PTHR32432">
    <property type="entry name" value="CELL DIVISION PROTEIN FTSA-RELATED"/>
    <property type="match status" value="1"/>
</dbReference>
<dbReference type="SUPFAM" id="SSF53067">
    <property type="entry name" value="Actin-like ATPase domain"/>
    <property type="match status" value="1"/>
</dbReference>
<keyword evidence="2" id="KW-1185">Reference proteome</keyword>
<sequence length="310" mass="36138">MYFFKDRFKKTYDIDATIGLDIGSSMIKWVSLGCDQELQHYAIQAISKSIGTPQTKDVTQIANSLKRTLLERDYIRNCIVNIPDILVCSKWVHVDRTDCQFIEETIELLLEQFIPCPLYKLYFDYQIFEPSLESYEKCKILIVACRKEHLDFRLDIIHQANLVPIAVEVSSSALERAYCFFYPDKMNENIILIDIGASQVALLFLNSSQTTVYSENLLNALEQESTLLQIKRCIKRYVLAYPYHSLRELFLIGSNISLLSYLLNKLDGFLELKIQILKHQNRIKYSSRLNRINLEQKFLNLFLSYGLALR</sequence>
<protein>
    <recommendedName>
        <fullName evidence="3">Pilus assembly protein PilM</fullName>
    </recommendedName>
</protein>
<gene>
    <name evidence="1" type="ORF">A1D18_04870</name>
</gene>
<reference evidence="1 2" key="1">
    <citation type="submission" date="2016-03" db="EMBL/GenBank/DDBJ databases">
        <title>Comparative genomics of Rickettsiella.</title>
        <authorList>
            <person name="Chandler C."/>
            <person name="Wang Y."/>
        </authorList>
    </citation>
    <scope>NUCLEOTIDE SEQUENCE [LARGE SCALE GENOMIC DNA]</scope>
    <source>
        <strain evidence="1 2">RCFS May 2013</strain>
    </source>
</reference>
<accession>A0A1J8NFS8</accession>
<dbReference type="STRING" id="1225476.A1D18_04870"/>
<dbReference type="PANTHER" id="PTHR32432:SF3">
    <property type="entry name" value="ETHANOLAMINE UTILIZATION PROTEIN EUTJ"/>
    <property type="match status" value="1"/>
</dbReference>
<dbReference type="RefSeq" id="WP_071662687.1">
    <property type="nucleotide sequence ID" value="NZ_LUKY01000033.1"/>
</dbReference>